<reference evidence="14" key="1">
    <citation type="submission" date="2012-12" db="EMBL/GenBank/DDBJ databases">
        <authorList>
            <person name="Hellsten U."/>
            <person name="Grimwood J."/>
            <person name="Chapman J.A."/>
            <person name="Shapiro H."/>
            <person name="Aerts A."/>
            <person name="Otillar R.P."/>
            <person name="Terry A.Y."/>
            <person name="Boore J.L."/>
            <person name="Simakov O."/>
            <person name="Marletaz F."/>
            <person name="Cho S.-J."/>
            <person name="Edsinger-Gonzales E."/>
            <person name="Havlak P."/>
            <person name="Kuo D.-H."/>
            <person name="Larsson T."/>
            <person name="Lv J."/>
            <person name="Arendt D."/>
            <person name="Savage R."/>
            <person name="Osoegawa K."/>
            <person name="de Jong P."/>
            <person name="Lindberg D.R."/>
            <person name="Seaver E.C."/>
            <person name="Weisblat D.A."/>
            <person name="Putnam N.H."/>
            <person name="Grigoriev I.V."/>
            <person name="Rokhsar D.S."/>
        </authorList>
    </citation>
    <scope>NUCLEOTIDE SEQUENCE</scope>
    <source>
        <strain evidence="14">I ESC-2004</strain>
    </source>
</reference>
<dbReference type="OMA" id="NETQCRF"/>
<dbReference type="GO" id="GO:0000076">
    <property type="term" value="P:DNA replication checkpoint signaling"/>
    <property type="evidence" value="ECO:0007669"/>
    <property type="project" value="TreeGrafter"/>
</dbReference>
<dbReference type="InterPro" id="IPR046938">
    <property type="entry name" value="DNA_clamp_sf"/>
</dbReference>
<feature type="compositionally biased region" description="Polar residues" evidence="11">
    <location>
        <begin position="284"/>
        <end position="335"/>
    </location>
</feature>
<dbReference type="FunCoup" id="R7TDX8">
    <property type="interactions" value="1111"/>
</dbReference>
<dbReference type="InterPro" id="IPR007268">
    <property type="entry name" value="Rad9/Ddc1"/>
</dbReference>
<dbReference type="GO" id="GO:0006281">
    <property type="term" value="P:DNA repair"/>
    <property type="evidence" value="ECO:0007669"/>
    <property type="project" value="UniProtKB-UniRule"/>
</dbReference>
<evidence type="ECO:0000256" key="4">
    <source>
        <dbReference type="ARBA" id="ARBA00022722"/>
    </source>
</evidence>
<evidence type="ECO:0000256" key="7">
    <source>
        <dbReference type="ARBA" id="ARBA00022839"/>
    </source>
</evidence>
<comment type="similarity">
    <text evidence="2 10">Belongs to the rad9 family.</text>
</comment>
<keyword evidence="6" id="KW-0378">Hydrolase</keyword>
<dbReference type="PIRSF" id="PIRSF009303">
    <property type="entry name" value="Cell_cycle_RAD9"/>
    <property type="match status" value="1"/>
</dbReference>
<comment type="subcellular location">
    <subcellularLocation>
        <location evidence="1">Nucleus</location>
    </subcellularLocation>
</comment>
<evidence type="ECO:0000313" key="13">
    <source>
        <dbReference type="EnsemblMetazoa" id="CapteP148357"/>
    </source>
</evidence>
<dbReference type="EMBL" id="KB310391">
    <property type="protein sequence ID" value="ELT91717.1"/>
    <property type="molecule type" value="Genomic_DNA"/>
</dbReference>
<dbReference type="FunFam" id="3.70.10.10:FF:000005">
    <property type="entry name" value="Cell cycle checkpoint control protein"/>
    <property type="match status" value="1"/>
</dbReference>
<organism evidence="12">
    <name type="scientific">Capitella teleta</name>
    <name type="common">Polychaete worm</name>
    <dbReference type="NCBI Taxonomy" id="283909"/>
    <lineage>
        <taxon>Eukaryota</taxon>
        <taxon>Metazoa</taxon>
        <taxon>Spiralia</taxon>
        <taxon>Lophotrochozoa</taxon>
        <taxon>Annelida</taxon>
        <taxon>Polychaeta</taxon>
        <taxon>Sedentaria</taxon>
        <taxon>Scolecida</taxon>
        <taxon>Capitellidae</taxon>
        <taxon>Capitella</taxon>
    </lineage>
</organism>
<dbReference type="Gene3D" id="3.70.10.10">
    <property type="match status" value="1"/>
</dbReference>
<reference evidence="12 14" key="2">
    <citation type="journal article" date="2013" name="Nature">
        <title>Insights into bilaterian evolution from three spiralian genomes.</title>
        <authorList>
            <person name="Simakov O."/>
            <person name="Marletaz F."/>
            <person name="Cho S.J."/>
            <person name="Edsinger-Gonzales E."/>
            <person name="Havlak P."/>
            <person name="Hellsten U."/>
            <person name="Kuo D.H."/>
            <person name="Larsson T."/>
            <person name="Lv J."/>
            <person name="Arendt D."/>
            <person name="Savage R."/>
            <person name="Osoegawa K."/>
            <person name="de Jong P."/>
            <person name="Grimwood J."/>
            <person name="Chapman J.A."/>
            <person name="Shapiro H."/>
            <person name="Aerts A."/>
            <person name="Otillar R.P."/>
            <person name="Terry A.Y."/>
            <person name="Boore J.L."/>
            <person name="Grigoriev I.V."/>
            <person name="Lindberg D.R."/>
            <person name="Seaver E.C."/>
            <person name="Weisblat D.A."/>
            <person name="Putnam N.H."/>
            <person name="Rokhsar D.S."/>
        </authorList>
    </citation>
    <scope>NUCLEOTIDE SEQUENCE</scope>
    <source>
        <strain evidence="12 14">I ESC-2004</strain>
    </source>
</reference>
<dbReference type="STRING" id="283909.R7TDX8"/>
<evidence type="ECO:0000256" key="8">
    <source>
        <dbReference type="ARBA" id="ARBA00023242"/>
    </source>
</evidence>
<evidence type="ECO:0000313" key="14">
    <source>
        <dbReference type="Proteomes" id="UP000014760"/>
    </source>
</evidence>
<evidence type="ECO:0000256" key="3">
    <source>
        <dbReference type="ARBA" id="ARBA00022553"/>
    </source>
</evidence>
<dbReference type="HOGENOM" id="CLU_049242_2_0_1"/>
<keyword evidence="4" id="KW-0540">Nuclease</keyword>
<dbReference type="EnsemblMetazoa" id="CapteT148357">
    <property type="protein sequence ID" value="CapteP148357"/>
    <property type="gene ID" value="CapteG148357"/>
</dbReference>
<accession>R7TDX8</accession>
<dbReference type="Pfam" id="PF04139">
    <property type="entry name" value="Rad9"/>
    <property type="match status" value="1"/>
</dbReference>
<proteinExistence type="inferred from homology"/>
<evidence type="ECO:0000256" key="6">
    <source>
        <dbReference type="ARBA" id="ARBA00022801"/>
    </source>
</evidence>
<dbReference type="PANTHER" id="PTHR15237:SF0">
    <property type="entry name" value="CELL CYCLE CHECKPOINT CONTROL PROTEIN"/>
    <property type="match status" value="1"/>
</dbReference>
<dbReference type="CDD" id="cd00577">
    <property type="entry name" value="PCNA"/>
    <property type="match status" value="1"/>
</dbReference>
<evidence type="ECO:0000313" key="12">
    <source>
        <dbReference type="EMBL" id="ELT91717.1"/>
    </source>
</evidence>
<keyword evidence="7" id="KW-0269">Exonuclease</keyword>
<protein>
    <recommendedName>
        <fullName evidence="10">Cell cycle checkpoint control protein</fullName>
    </recommendedName>
</protein>
<dbReference type="EMBL" id="AMQN01002921">
    <property type="status" value="NOT_ANNOTATED_CDS"/>
    <property type="molecule type" value="Genomic_DNA"/>
</dbReference>
<dbReference type="GO" id="GO:0030896">
    <property type="term" value="C:checkpoint clamp complex"/>
    <property type="evidence" value="ECO:0007669"/>
    <property type="project" value="UniProtKB-UniRule"/>
</dbReference>
<feature type="compositionally biased region" description="Low complexity" evidence="11">
    <location>
        <begin position="385"/>
        <end position="400"/>
    </location>
</feature>
<dbReference type="Proteomes" id="UP000014760">
    <property type="component" value="Unassembled WGS sequence"/>
</dbReference>
<dbReference type="PANTHER" id="PTHR15237">
    <property type="entry name" value="DNA REPAIR PROTEIN RAD9"/>
    <property type="match status" value="1"/>
</dbReference>
<feature type="region of interest" description="Disordered" evidence="11">
    <location>
        <begin position="282"/>
        <end position="411"/>
    </location>
</feature>
<gene>
    <name evidence="12" type="ORF">CAPTEDRAFT_148357</name>
</gene>
<evidence type="ECO:0000256" key="1">
    <source>
        <dbReference type="ARBA" id="ARBA00004123"/>
    </source>
</evidence>
<keyword evidence="14" id="KW-1185">Reference proteome</keyword>
<keyword evidence="5" id="KW-0227">DNA damage</keyword>
<evidence type="ECO:0000256" key="10">
    <source>
        <dbReference type="PIRNR" id="PIRNR009303"/>
    </source>
</evidence>
<dbReference type="GO" id="GO:0031573">
    <property type="term" value="P:mitotic intra-S DNA damage checkpoint signaling"/>
    <property type="evidence" value="ECO:0007669"/>
    <property type="project" value="TreeGrafter"/>
</dbReference>
<evidence type="ECO:0000256" key="2">
    <source>
        <dbReference type="ARBA" id="ARBA00008494"/>
    </source>
</evidence>
<dbReference type="AlphaFoldDB" id="R7TDX8"/>
<keyword evidence="3" id="KW-0597">Phosphoprotein</keyword>
<dbReference type="GO" id="GO:0004527">
    <property type="term" value="F:exonuclease activity"/>
    <property type="evidence" value="ECO:0007669"/>
    <property type="project" value="UniProtKB-KW"/>
</dbReference>
<dbReference type="OrthoDB" id="60092at2759"/>
<keyword evidence="8" id="KW-0539">Nucleus</keyword>
<evidence type="ECO:0000256" key="11">
    <source>
        <dbReference type="SAM" id="MobiDB-lite"/>
    </source>
</evidence>
<dbReference type="SUPFAM" id="SSF55979">
    <property type="entry name" value="DNA clamp"/>
    <property type="match status" value="1"/>
</dbReference>
<dbReference type="GO" id="GO:0071479">
    <property type="term" value="P:cellular response to ionizing radiation"/>
    <property type="evidence" value="ECO:0007669"/>
    <property type="project" value="TreeGrafter"/>
</dbReference>
<reference evidence="13" key="3">
    <citation type="submission" date="2015-06" db="UniProtKB">
        <authorList>
            <consortium name="EnsemblMetazoa"/>
        </authorList>
    </citation>
    <scope>IDENTIFICATION</scope>
</reference>
<sequence>MKCIIPGINVKVFGRAVHSLSKIGEEIYFEPLDDGLALRTVNLSRSAFASFIFRPSFFSIYDDGHATLRNDDDVLKCKIGMKSCLSIFRSLSSLEKSVDRCKITLNMDDCRLVFQLFCRHGIVKTFNLTFIECETLQAVFSKEKCNNVLTAQTRLLCDAVTNFQASQEEVTLIVSKEKVSFKNYIEDEPDLKKVVHTVLDLVPEEFDLFQIDAPADITFCLKELRAVLTFSEAANMPVTMRFDVSGRPIAFCIDSDSTFEGNFLLATLADYSSQSQVTASSQVGLTPQTQGQRSKPSVSAQRSTARRANNGSSKSKTALKNMSKVSVEPPTQSDQGNEDRILPISLLGEPEPQRQDSPTNIEEEGTFVPGTPPGKRFKSLFFGMSQSTTTGSQPSSTQHQVLAADTDDEGD</sequence>
<dbReference type="InterPro" id="IPR026584">
    <property type="entry name" value="Rad9"/>
</dbReference>
<evidence type="ECO:0000256" key="5">
    <source>
        <dbReference type="ARBA" id="ARBA00022763"/>
    </source>
</evidence>
<name>R7TDX8_CAPTE</name>
<evidence type="ECO:0000256" key="9">
    <source>
        <dbReference type="ARBA" id="ARBA00059283"/>
    </source>
</evidence>
<comment type="function">
    <text evidence="9">Component of the 9-1-1 cell-cycle checkpoint response complex that plays a major role in DNA repair. The 9-1-1 complex is recruited to DNA lesion upon damage by the RAD17-replication factor C (RFC) clamp loader complex. Acts then as a sliding clamp platform on DNA for several proteins involved in long-patch base excision repair (LP-BER). The 9-1-1 complex stimulates DNA polymerase beta (POLB) activity by increasing its affinity for the 3'-OH end of the primer-template and stabilizes POLB to those sites where LP-BER proceeds; endonuclease FEN1 cleavage activity on substrates with double, nick, or gap flaps of distinct sequences and lengths; and DNA ligase I (LIG1) on long-patch base excision repair substrates. The 9-1-1 complex is necessary for the recruitment of RHNO1 to sites of double-stranded breaks (DSB) occurring during the S phase. RAD9A possesses 3'-&gt;5' double stranded DNA exonuclease activity.</text>
</comment>